<evidence type="ECO:0000313" key="3">
    <source>
        <dbReference type="Proteomes" id="UP000826725"/>
    </source>
</evidence>
<organism evidence="2 3">
    <name type="scientific">Desulfomarina profundi</name>
    <dbReference type="NCBI Taxonomy" id="2772557"/>
    <lineage>
        <taxon>Bacteria</taxon>
        <taxon>Pseudomonadati</taxon>
        <taxon>Thermodesulfobacteriota</taxon>
        <taxon>Desulfobulbia</taxon>
        <taxon>Desulfobulbales</taxon>
        <taxon>Desulfobulbaceae</taxon>
        <taxon>Desulfomarina</taxon>
    </lineage>
</organism>
<feature type="domain" description="Glycosyltransferase 2-like" evidence="1">
    <location>
        <begin position="5"/>
        <end position="131"/>
    </location>
</feature>
<reference evidence="2" key="1">
    <citation type="submission" date="2020-09" db="EMBL/GenBank/DDBJ databases">
        <title>Desulfogranum mesoprofundum gen. nov., sp. nov., a novel mesophilic, sulfate-reducing chemolithoautotroph isolated from a deep-sea hydrothermal vent chimney in the Suiyo Seamount.</title>
        <authorList>
            <person name="Hashimoto Y."/>
            <person name="Nakagawa S."/>
        </authorList>
    </citation>
    <scope>NUCLEOTIDE SEQUENCE</scope>
    <source>
        <strain evidence="2">KT2</strain>
    </source>
</reference>
<dbReference type="PANTHER" id="PTHR43685:SF2">
    <property type="entry name" value="GLYCOSYLTRANSFERASE 2-LIKE DOMAIN-CONTAINING PROTEIN"/>
    <property type="match status" value="1"/>
</dbReference>
<dbReference type="AlphaFoldDB" id="A0A8D5FGG5"/>
<dbReference type="KEGG" id="dbk:DGMP_18900"/>
<gene>
    <name evidence="2" type="ORF">DGMP_18900</name>
</gene>
<keyword evidence="3" id="KW-1185">Reference proteome</keyword>
<protein>
    <recommendedName>
        <fullName evidence="1">Glycosyltransferase 2-like domain-containing protein</fullName>
    </recommendedName>
</protein>
<dbReference type="Proteomes" id="UP000826725">
    <property type="component" value="Chromosome"/>
</dbReference>
<evidence type="ECO:0000259" key="1">
    <source>
        <dbReference type="Pfam" id="PF00535"/>
    </source>
</evidence>
<accession>A0A8D5FGG5</accession>
<sequence length="351" mass="40449">MVMVSVVIPCYNQGHFINETLNSIKVQTYGNVETVIVNDGSTDGTTDEILARLDRGAVSVIRTENRGLAAARNTGIEAARGKYILPLDADDTIEPTYIEKAVAALDADTETGIVYCRASLFGAVETEWDLPEYSLERMLLDNIIFCSALFRRDDWLAVGGYDEEMIYGWEDYSFWLSLIERGRKVYRIPERLFNYRVASDSMVRSREKWQKIQMFKRIYLRHQKLFAEHIEVWIEAVLDARDRYCTSRLYVDCGNGISDTVSVSRKVEIGTRLVVFEIRKYDKIVALRFDPVDTFAVLEIEQIDIIHESGLKKRVERIEANELYNSEGKMFFDTEDPQCFFPELGEEDLRG</sequence>
<name>A0A8D5FGG5_9BACT</name>
<dbReference type="InterPro" id="IPR050834">
    <property type="entry name" value="Glycosyltransf_2"/>
</dbReference>
<proteinExistence type="predicted"/>
<evidence type="ECO:0000313" key="2">
    <source>
        <dbReference type="EMBL" id="BCL61197.1"/>
    </source>
</evidence>
<dbReference type="GO" id="GO:0044010">
    <property type="term" value="P:single-species biofilm formation"/>
    <property type="evidence" value="ECO:0007669"/>
    <property type="project" value="TreeGrafter"/>
</dbReference>
<dbReference type="PANTHER" id="PTHR43685">
    <property type="entry name" value="GLYCOSYLTRANSFERASE"/>
    <property type="match status" value="1"/>
</dbReference>
<dbReference type="Pfam" id="PF00535">
    <property type="entry name" value="Glycos_transf_2"/>
    <property type="match status" value="1"/>
</dbReference>
<dbReference type="EMBL" id="AP024086">
    <property type="protein sequence ID" value="BCL61197.1"/>
    <property type="molecule type" value="Genomic_DNA"/>
</dbReference>
<dbReference type="RefSeq" id="WP_228857229.1">
    <property type="nucleotide sequence ID" value="NZ_AP024086.1"/>
</dbReference>
<dbReference type="CDD" id="cd00761">
    <property type="entry name" value="Glyco_tranf_GTA_type"/>
    <property type="match status" value="1"/>
</dbReference>
<dbReference type="InterPro" id="IPR001173">
    <property type="entry name" value="Glyco_trans_2-like"/>
</dbReference>